<evidence type="ECO:0000313" key="2">
    <source>
        <dbReference type="EMBL" id="OEU08110.1"/>
    </source>
</evidence>
<gene>
    <name evidence="2" type="ORF">FRACYDRAFT_250332</name>
</gene>
<protein>
    <submittedName>
        <fullName evidence="2">Uncharacterized protein</fullName>
    </submittedName>
</protein>
<dbReference type="KEGG" id="fcy:FRACYDRAFT_250332"/>
<dbReference type="InParanoid" id="A0A1E7EQ47"/>
<sequence length="140" mass="15667">MPDYSSEEIRKWKSIIYGPDTGSCDNSTTIGSYCGNNKVDSWVREGDETLKPRKSKKSWSNGGTPKSPSSPHINKKWLGASNIAYKGSTTKSVLKYFEGGGSAHDTKHSNYLMMNESNHSRRERKTDEDTGLISEDFTTY</sequence>
<evidence type="ECO:0000313" key="3">
    <source>
        <dbReference type="Proteomes" id="UP000095751"/>
    </source>
</evidence>
<keyword evidence="3" id="KW-1185">Reference proteome</keyword>
<organism evidence="2 3">
    <name type="scientific">Fragilariopsis cylindrus CCMP1102</name>
    <dbReference type="NCBI Taxonomy" id="635003"/>
    <lineage>
        <taxon>Eukaryota</taxon>
        <taxon>Sar</taxon>
        <taxon>Stramenopiles</taxon>
        <taxon>Ochrophyta</taxon>
        <taxon>Bacillariophyta</taxon>
        <taxon>Bacillariophyceae</taxon>
        <taxon>Bacillariophycidae</taxon>
        <taxon>Bacillariales</taxon>
        <taxon>Bacillariaceae</taxon>
        <taxon>Fragilariopsis</taxon>
    </lineage>
</organism>
<feature type="compositionally biased region" description="Basic and acidic residues" evidence="1">
    <location>
        <begin position="118"/>
        <end position="128"/>
    </location>
</feature>
<feature type="region of interest" description="Disordered" evidence="1">
    <location>
        <begin position="99"/>
        <end position="140"/>
    </location>
</feature>
<proteinExistence type="predicted"/>
<dbReference type="EMBL" id="KV784382">
    <property type="protein sequence ID" value="OEU08110.1"/>
    <property type="molecule type" value="Genomic_DNA"/>
</dbReference>
<reference evidence="2 3" key="1">
    <citation type="submission" date="2016-09" db="EMBL/GenBank/DDBJ databases">
        <title>Extensive genetic diversity and differential bi-allelic expression allows diatom success in the polar Southern Ocean.</title>
        <authorList>
            <consortium name="DOE Joint Genome Institute"/>
            <person name="Mock T."/>
            <person name="Otillar R.P."/>
            <person name="Strauss J."/>
            <person name="Dupont C."/>
            <person name="Frickenhaus S."/>
            <person name="Maumus F."/>
            <person name="Mcmullan M."/>
            <person name="Sanges R."/>
            <person name="Schmutz J."/>
            <person name="Toseland A."/>
            <person name="Valas R."/>
            <person name="Veluchamy A."/>
            <person name="Ward B.J."/>
            <person name="Allen A."/>
            <person name="Barry K."/>
            <person name="Falciatore A."/>
            <person name="Ferrante M."/>
            <person name="Fortunato A.E."/>
            <person name="Gloeckner G."/>
            <person name="Gruber A."/>
            <person name="Hipkin R."/>
            <person name="Janech M."/>
            <person name="Kroth P."/>
            <person name="Leese F."/>
            <person name="Lindquist E."/>
            <person name="Lyon B.R."/>
            <person name="Martin J."/>
            <person name="Mayer C."/>
            <person name="Parker M."/>
            <person name="Quesneville H."/>
            <person name="Raymond J."/>
            <person name="Uhlig C."/>
            <person name="Valentin K.U."/>
            <person name="Worden A.Z."/>
            <person name="Armbrust E.V."/>
            <person name="Bowler C."/>
            <person name="Green B."/>
            <person name="Moulton V."/>
            <person name="Van Oosterhout C."/>
            <person name="Grigoriev I."/>
        </authorList>
    </citation>
    <scope>NUCLEOTIDE SEQUENCE [LARGE SCALE GENOMIC DNA]</scope>
    <source>
        <strain evidence="2 3">CCMP1102</strain>
    </source>
</reference>
<evidence type="ECO:0000256" key="1">
    <source>
        <dbReference type="SAM" id="MobiDB-lite"/>
    </source>
</evidence>
<accession>A0A1E7EQ47</accession>
<dbReference type="Proteomes" id="UP000095751">
    <property type="component" value="Unassembled WGS sequence"/>
</dbReference>
<name>A0A1E7EQ47_9STRA</name>
<feature type="region of interest" description="Disordered" evidence="1">
    <location>
        <begin position="48"/>
        <end position="75"/>
    </location>
</feature>
<feature type="compositionally biased region" description="Polar residues" evidence="1">
    <location>
        <begin position="58"/>
        <end position="72"/>
    </location>
</feature>
<dbReference type="AlphaFoldDB" id="A0A1E7EQ47"/>